<dbReference type="Proteomes" id="UP000196082">
    <property type="component" value="Unassembled WGS sequence"/>
</dbReference>
<dbReference type="RefSeq" id="WP_086975633.1">
    <property type="nucleotide sequence ID" value="NZ_NFSB01000069.1"/>
</dbReference>
<evidence type="ECO:0000313" key="2">
    <source>
        <dbReference type="Proteomes" id="UP000196082"/>
    </source>
</evidence>
<reference evidence="1 2" key="1">
    <citation type="submission" date="2017-05" db="EMBL/GenBank/DDBJ databases">
        <title>Whole genome sequence of Pseudomonas putida isolate 1312 commercialized as a biostimulant.</title>
        <authorList>
            <person name="Crovadore J."/>
            <person name="Blanc P."/>
            <person name="Chablais R."/>
            <person name="Cochard B."/>
            <person name="Grizard D."/>
            <person name="Lefort F."/>
        </authorList>
    </citation>
    <scope>NUCLEOTIDE SEQUENCE [LARGE SCALE GENOMIC DNA]</scope>
    <source>
        <strain evidence="1 2">1312</strain>
    </source>
</reference>
<accession>A0A1Y3L9U0</accession>
<sequence>MSRTQRIIFTATSLEHALSSVRSLHDMSTELIAQEVFRQMSELAAHRLTPTTVWCGPGGLYQSKLDAARNGEQQIDSAILVDTSDLADLAVDMNDAHDAMRAADFANRRYSAAVQHTYPKGTKVRADVGGHLITVEITGYGSYWSNPGELYGTNVKTGRARHFSHRYVLEVQP</sequence>
<proteinExistence type="predicted"/>
<gene>
    <name evidence="1" type="ORF">B8W72_09945</name>
</gene>
<dbReference type="AlphaFoldDB" id="A0A1Y3L9U0"/>
<name>A0A1Y3L9U0_PSEPU</name>
<dbReference type="EMBL" id="NFSB01000069">
    <property type="protein sequence ID" value="OUM34775.1"/>
    <property type="molecule type" value="Genomic_DNA"/>
</dbReference>
<organism evidence="1 2">
    <name type="scientific">Pseudomonas putida</name>
    <name type="common">Arthrobacter siderocapsulatus</name>
    <dbReference type="NCBI Taxonomy" id="303"/>
    <lineage>
        <taxon>Bacteria</taxon>
        <taxon>Pseudomonadati</taxon>
        <taxon>Pseudomonadota</taxon>
        <taxon>Gammaproteobacteria</taxon>
        <taxon>Pseudomonadales</taxon>
        <taxon>Pseudomonadaceae</taxon>
        <taxon>Pseudomonas</taxon>
    </lineage>
</organism>
<protein>
    <submittedName>
        <fullName evidence="1">Uncharacterized protein</fullName>
    </submittedName>
</protein>
<evidence type="ECO:0000313" key="1">
    <source>
        <dbReference type="EMBL" id="OUM34775.1"/>
    </source>
</evidence>
<comment type="caution">
    <text evidence="1">The sequence shown here is derived from an EMBL/GenBank/DDBJ whole genome shotgun (WGS) entry which is preliminary data.</text>
</comment>